<accession>A0AAE0A5J3</accession>
<sequence>MISVDWRLISLGKGYFQIILKPSGDKNKVWGLGFGFYDLSWEYWHLTIIFYLARGIGVPLRLDKAIIDGDFRHDARVLVDIDMSALLPSSMLLERDEFHSSFILMKYENLPSFCSICSSISHLPGSCHWSKSKVPAANEGKSSQPMAEVSVEGMAFQPVHPRSSKIVYRLIDKTVNEVCSFLPRKAPLPSFVFVSSGSPVMEAISLGVPS</sequence>
<name>A0AAE0A5J3_9ROSI</name>
<evidence type="ECO:0000313" key="1">
    <source>
        <dbReference type="EMBL" id="KAK3204527.1"/>
    </source>
</evidence>
<proteinExistence type="predicted"/>
<dbReference type="Proteomes" id="UP001281410">
    <property type="component" value="Unassembled WGS sequence"/>
</dbReference>
<gene>
    <name evidence="1" type="ORF">Dsin_018573</name>
</gene>
<protein>
    <recommendedName>
        <fullName evidence="3">DUF4283 domain-containing protein</fullName>
    </recommendedName>
</protein>
<dbReference type="InterPro" id="IPR040256">
    <property type="entry name" value="At4g02000-like"/>
</dbReference>
<dbReference type="PANTHER" id="PTHR31286:SF60">
    <property type="entry name" value="PROTEIN, PUTATIVE-RELATED"/>
    <property type="match status" value="1"/>
</dbReference>
<reference evidence="1" key="1">
    <citation type="journal article" date="2023" name="Plant J.">
        <title>Genome sequences and population genomics provide insights into the demographic history, inbreeding, and mutation load of two 'living fossil' tree species of Dipteronia.</title>
        <authorList>
            <person name="Feng Y."/>
            <person name="Comes H.P."/>
            <person name="Chen J."/>
            <person name="Zhu S."/>
            <person name="Lu R."/>
            <person name="Zhang X."/>
            <person name="Li P."/>
            <person name="Qiu J."/>
            <person name="Olsen K.M."/>
            <person name="Qiu Y."/>
        </authorList>
    </citation>
    <scope>NUCLEOTIDE SEQUENCE</scope>
    <source>
        <strain evidence="1">NBL</strain>
    </source>
</reference>
<evidence type="ECO:0000313" key="2">
    <source>
        <dbReference type="Proteomes" id="UP001281410"/>
    </source>
</evidence>
<dbReference type="PANTHER" id="PTHR31286">
    <property type="entry name" value="GLYCINE-RICH CELL WALL STRUCTURAL PROTEIN 1.8-LIKE"/>
    <property type="match status" value="1"/>
</dbReference>
<organism evidence="1 2">
    <name type="scientific">Dipteronia sinensis</name>
    <dbReference type="NCBI Taxonomy" id="43782"/>
    <lineage>
        <taxon>Eukaryota</taxon>
        <taxon>Viridiplantae</taxon>
        <taxon>Streptophyta</taxon>
        <taxon>Embryophyta</taxon>
        <taxon>Tracheophyta</taxon>
        <taxon>Spermatophyta</taxon>
        <taxon>Magnoliopsida</taxon>
        <taxon>eudicotyledons</taxon>
        <taxon>Gunneridae</taxon>
        <taxon>Pentapetalae</taxon>
        <taxon>rosids</taxon>
        <taxon>malvids</taxon>
        <taxon>Sapindales</taxon>
        <taxon>Sapindaceae</taxon>
        <taxon>Hippocastanoideae</taxon>
        <taxon>Acereae</taxon>
        <taxon>Dipteronia</taxon>
    </lineage>
</organism>
<dbReference type="EMBL" id="JANJYJ010000006">
    <property type="protein sequence ID" value="KAK3204527.1"/>
    <property type="molecule type" value="Genomic_DNA"/>
</dbReference>
<dbReference type="AlphaFoldDB" id="A0AAE0A5J3"/>
<evidence type="ECO:0008006" key="3">
    <source>
        <dbReference type="Google" id="ProtNLM"/>
    </source>
</evidence>
<comment type="caution">
    <text evidence="1">The sequence shown here is derived from an EMBL/GenBank/DDBJ whole genome shotgun (WGS) entry which is preliminary data.</text>
</comment>
<keyword evidence="2" id="KW-1185">Reference proteome</keyword>